<evidence type="ECO:0000313" key="2">
    <source>
        <dbReference type="EMBL" id="MCX2982024.1"/>
    </source>
</evidence>
<feature type="chain" id="PRO_5046940524" description="Phosphatidylinositol diacylglycerol-lyase" evidence="1">
    <location>
        <begin position="32"/>
        <end position="383"/>
    </location>
</feature>
<reference evidence="2" key="1">
    <citation type="submission" date="2019-02" db="EMBL/GenBank/DDBJ databases">
        <authorList>
            <person name="Li S.-H."/>
        </authorList>
    </citation>
    <scope>NUCLEOTIDE SEQUENCE</scope>
    <source>
        <strain evidence="2">IMCC14734</strain>
    </source>
</reference>
<keyword evidence="1" id="KW-0732">Signal</keyword>
<dbReference type="CDD" id="cd08589">
    <property type="entry name" value="PI-PLCc_SaPLC1_like"/>
    <property type="match status" value="1"/>
</dbReference>
<gene>
    <name evidence="2" type="ORF">EYC98_14265</name>
</gene>
<keyword evidence="3" id="KW-1185">Reference proteome</keyword>
<dbReference type="EMBL" id="SHNN01000002">
    <property type="protein sequence ID" value="MCX2982024.1"/>
    <property type="molecule type" value="Genomic_DNA"/>
</dbReference>
<name>A0ABT3TJ41_9GAMM</name>
<evidence type="ECO:0000313" key="3">
    <source>
        <dbReference type="Proteomes" id="UP001143362"/>
    </source>
</evidence>
<dbReference type="Proteomes" id="UP001143362">
    <property type="component" value="Unassembled WGS sequence"/>
</dbReference>
<protein>
    <recommendedName>
        <fullName evidence="4">Phosphatidylinositol diacylglycerol-lyase</fullName>
    </recommendedName>
</protein>
<evidence type="ECO:0008006" key="4">
    <source>
        <dbReference type="Google" id="ProtNLM"/>
    </source>
</evidence>
<sequence length="383" mass="41679">MMCSGSNVFRSAALFLVIACALILASCTNSSDTSGNFADDDILMNNLQYLGTHNSYHIQPRADIFELLLAFIPEVAPTLAYTHIPLQEQFGQQGIRQIELDVFHDPDGSLYADHQGRTLFGEPAASGISALDEPGLKVLHVQEIDYETTCYTFVLCLQEIKTWSDANPGHLPITVLVETKDEAIADPLDLGFAIPLEFGPEALNQVDIEIRSVFPDSQLIVPDDVRGDFATLELAVLTQGWLPLSEARGRVMFALDNGGSIRDNYIAGHPSLTGRVLFTDSEPGTPEAAFLKRNSPTAVPGEIDMMVQLGYMVRTRADADTEQARTGDTARREAALSSGAHFISTDYPVPNPEFSDYQVTIPGDGVARCNPVNAGKCSEELLQ</sequence>
<accession>A0ABT3TJ41</accession>
<evidence type="ECO:0000256" key="1">
    <source>
        <dbReference type="SAM" id="SignalP"/>
    </source>
</evidence>
<proteinExistence type="predicted"/>
<dbReference type="Gene3D" id="3.20.20.190">
    <property type="entry name" value="Phosphatidylinositol (PI) phosphodiesterase"/>
    <property type="match status" value="1"/>
</dbReference>
<dbReference type="InterPro" id="IPR017946">
    <property type="entry name" value="PLC-like_Pdiesterase_TIM-brl"/>
</dbReference>
<dbReference type="SUPFAM" id="SSF51695">
    <property type="entry name" value="PLC-like phosphodiesterases"/>
    <property type="match status" value="1"/>
</dbReference>
<feature type="signal peptide" evidence="1">
    <location>
        <begin position="1"/>
        <end position="31"/>
    </location>
</feature>
<comment type="caution">
    <text evidence="2">The sequence shown here is derived from an EMBL/GenBank/DDBJ whole genome shotgun (WGS) entry which is preliminary data.</text>
</comment>
<dbReference type="Pfam" id="PF16670">
    <property type="entry name" value="PI-PLC-C1"/>
    <property type="match status" value="1"/>
</dbReference>
<organism evidence="2 3">
    <name type="scientific">Candidatus Litorirhabdus singularis</name>
    <dbReference type="NCBI Taxonomy" id="2518993"/>
    <lineage>
        <taxon>Bacteria</taxon>
        <taxon>Pseudomonadati</taxon>
        <taxon>Pseudomonadota</taxon>
        <taxon>Gammaproteobacteria</taxon>
        <taxon>Cellvibrionales</taxon>
        <taxon>Halieaceae</taxon>
        <taxon>Candidatus Litorirhabdus</taxon>
    </lineage>
</organism>
<dbReference type="InterPro" id="IPR032075">
    <property type="entry name" value="PI-PLC-C1"/>
</dbReference>